<protein>
    <recommendedName>
        <fullName evidence="3">Regulatory protein</fullName>
    </recommendedName>
</protein>
<evidence type="ECO:0000313" key="2">
    <source>
        <dbReference type="Proteomes" id="UP001218629"/>
    </source>
</evidence>
<dbReference type="RefSeq" id="WP_275308312.1">
    <property type="nucleotide sequence ID" value="NZ_CP095749.1"/>
</dbReference>
<name>A0ABY8A8R2_9ACTN</name>
<accession>A0ABY8A8R2</accession>
<sequence>MARTSIRVGLLPETRFMAGALPVPKWADQDKGERALDRETNAPLYTVMIFLMEGERAETLKVTVPETGLPNGLKPGMPVKTVDLVANPWANLFNGQVSSGVSYRVKALVIDTPAAKESAA</sequence>
<dbReference type="EMBL" id="CP095749">
    <property type="protein sequence ID" value="WEB41263.1"/>
    <property type="molecule type" value="Genomic_DNA"/>
</dbReference>
<dbReference type="Proteomes" id="UP001218629">
    <property type="component" value="Chromosome"/>
</dbReference>
<evidence type="ECO:0008006" key="3">
    <source>
        <dbReference type="Google" id="ProtNLM"/>
    </source>
</evidence>
<proteinExistence type="predicted"/>
<evidence type="ECO:0000313" key="1">
    <source>
        <dbReference type="EMBL" id="WEB41263.1"/>
    </source>
</evidence>
<organism evidence="1 2">
    <name type="scientific">Streptomyces yunnanensis</name>
    <dbReference type="NCBI Taxonomy" id="156453"/>
    <lineage>
        <taxon>Bacteria</taxon>
        <taxon>Bacillati</taxon>
        <taxon>Actinomycetota</taxon>
        <taxon>Actinomycetes</taxon>
        <taxon>Kitasatosporales</taxon>
        <taxon>Streptomycetaceae</taxon>
        <taxon>Streptomyces</taxon>
    </lineage>
</organism>
<reference evidence="1 2" key="1">
    <citation type="submission" date="2022-03" db="EMBL/GenBank/DDBJ databases">
        <title>Streptomyces yunnanensis P86,complete genome.</title>
        <authorList>
            <person name="Chen S."/>
            <person name="Zhang Q."/>
        </authorList>
    </citation>
    <scope>NUCLEOTIDE SEQUENCE [LARGE SCALE GENOMIC DNA]</scope>
    <source>
        <strain evidence="1 2">P86</strain>
    </source>
</reference>
<gene>
    <name evidence="1" type="ORF">MOV08_19590</name>
</gene>
<keyword evidence="2" id="KW-1185">Reference proteome</keyword>